<feature type="transmembrane region" description="Helical" evidence="1">
    <location>
        <begin position="68"/>
        <end position="93"/>
    </location>
</feature>
<sequence>GGVSPSSLYRLTVELTYARHASRCMATESGRRLAEIRAPATIRFIKDLLSSLRDDGFYDFRRWDWKDWVSVFAILGVLGWLGVSFIRAILMFVG</sequence>
<dbReference type="AlphaFoldDB" id="A0A0F9A0H1"/>
<accession>A0A0F9A0H1</accession>
<keyword evidence="1" id="KW-1133">Transmembrane helix</keyword>
<feature type="non-terminal residue" evidence="2">
    <location>
        <position position="1"/>
    </location>
</feature>
<name>A0A0F9A0H1_9ZZZZ</name>
<protein>
    <submittedName>
        <fullName evidence="2">Uncharacterized protein</fullName>
    </submittedName>
</protein>
<evidence type="ECO:0000313" key="2">
    <source>
        <dbReference type="EMBL" id="KKK65696.1"/>
    </source>
</evidence>
<proteinExistence type="predicted"/>
<keyword evidence="1" id="KW-0472">Membrane</keyword>
<gene>
    <name evidence="2" type="ORF">LCGC14_2971530</name>
</gene>
<reference evidence="2" key="1">
    <citation type="journal article" date="2015" name="Nature">
        <title>Complex archaea that bridge the gap between prokaryotes and eukaryotes.</title>
        <authorList>
            <person name="Spang A."/>
            <person name="Saw J.H."/>
            <person name="Jorgensen S.L."/>
            <person name="Zaremba-Niedzwiedzka K."/>
            <person name="Martijn J."/>
            <person name="Lind A.E."/>
            <person name="van Eijk R."/>
            <person name="Schleper C."/>
            <person name="Guy L."/>
            <person name="Ettema T.J."/>
        </authorList>
    </citation>
    <scope>NUCLEOTIDE SEQUENCE</scope>
</reference>
<keyword evidence="1" id="KW-0812">Transmembrane</keyword>
<comment type="caution">
    <text evidence="2">The sequence shown here is derived from an EMBL/GenBank/DDBJ whole genome shotgun (WGS) entry which is preliminary data.</text>
</comment>
<dbReference type="EMBL" id="LAZR01060424">
    <property type="protein sequence ID" value="KKK65696.1"/>
    <property type="molecule type" value="Genomic_DNA"/>
</dbReference>
<evidence type="ECO:0000256" key="1">
    <source>
        <dbReference type="SAM" id="Phobius"/>
    </source>
</evidence>
<organism evidence="2">
    <name type="scientific">marine sediment metagenome</name>
    <dbReference type="NCBI Taxonomy" id="412755"/>
    <lineage>
        <taxon>unclassified sequences</taxon>
        <taxon>metagenomes</taxon>
        <taxon>ecological metagenomes</taxon>
    </lineage>
</organism>